<dbReference type="Proteomes" id="UP000054937">
    <property type="component" value="Unassembled WGS sequence"/>
</dbReference>
<dbReference type="OMA" id="KYCENAK"/>
<evidence type="ECO:0000256" key="6">
    <source>
        <dbReference type="ARBA" id="ARBA00022989"/>
    </source>
</evidence>
<dbReference type="Gene3D" id="1.50.40.10">
    <property type="entry name" value="Mitochondrial carrier domain"/>
    <property type="match status" value="1"/>
</dbReference>
<keyword evidence="11" id="KW-1185">Reference proteome</keyword>
<dbReference type="AlphaFoldDB" id="A0A0V0QL78"/>
<reference evidence="10 11" key="1">
    <citation type="journal article" date="2015" name="Sci. Rep.">
        <title>Genome of the facultative scuticociliatosis pathogen Pseudocohnilembus persalinus provides insight into its virulence through horizontal gene transfer.</title>
        <authorList>
            <person name="Xiong J."/>
            <person name="Wang G."/>
            <person name="Cheng J."/>
            <person name="Tian M."/>
            <person name="Pan X."/>
            <person name="Warren A."/>
            <person name="Jiang C."/>
            <person name="Yuan D."/>
            <person name="Miao W."/>
        </authorList>
    </citation>
    <scope>NUCLEOTIDE SEQUENCE [LARGE SCALE GENOMIC DNA]</scope>
    <source>
        <strain evidence="10">36N120E</strain>
    </source>
</reference>
<evidence type="ECO:0000256" key="8">
    <source>
        <dbReference type="PROSITE-ProRule" id="PRU00282"/>
    </source>
</evidence>
<dbReference type="InterPro" id="IPR050391">
    <property type="entry name" value="Mito_Metabolite_Transporter"/>
</dbReference>
<protein>
    <submittedName>
        <fullName evidence="10">Mitochondrial carrier domain</fullName>
    </submittedName>
</protein>
<dbReference type="InParanoid" id="A0A0V0QL78"/>
<accession>A0A0V0QL78</accession>
<gene>
    <name evidence="10" type="ORF">PPERSA_01826</name>
</gene>
<evidence type="ECO:0000256" key="7">
    <source>
        <dbReference type="ARBA" id="ARBA00023136"/>
    </source>
</evidence>
<evidence type="ECO:0000256" key="9">
    <source>
        <dbReference type="RuleBase" id="RU000488"/>
    </source>
</evidence>
<evidence type="ECO:0000256" key="1">
    <source>
        <dbReference type="ARBA" id="ARBA00004141"/>
    </source>
</evidence>
<dbReference type="EMBL" id="LDAU01000153">
    <property type="protein sequence ID" value="KRX02709.1"/>
    <property type="molecule type" value="Genomic_DNA"/>
</dbReference>
<keyword evidence="3 9" id="KW-0813">Transport</keyword>
<evidence type="ECO:0000313" key="11">
    <source>
        <dbReference type="Proteomes" id="UP000054937"/>
    </source>
</evidence>
<evidence type="ECO:0000256" key="3">
    <source>
        <dbReference type="ARBA" id="ARBA00022448"/>
    </source>
</evidence>
<keyword evidence="6" id="KW-1133">Transmembrane helix</keyword>
<evidence type="ECO:0000256" key="4">
    <source>
        <dbReference type="ARBA" id="ARBA00022692"/>
    </source>
</evidence>
<dbReference type="SUPFAM" id="SSF103506">
    <property type="entry name" value="Mitochondrial carrier"/>
    <property type="match status" value="1"/>
</dbReference>
<name>A0A0V0QL78_PSEPJ</name>
<comment type="caution">
    <text evidence="10">The sequence shown here is derived from an EMBL/GenBank/DDBJ whole genome shotgun (WGS) entry which is preliminary data.</text>
</comment>
<dbReference type="GO" id="GO:0016020">
    <property type="term" value="C:membrane"/>
    <property type="evidence" value="ECO:0007669"/>
    <property type="project" value="UniProtKB-SubCell"/>
</dbReference>
<dbReference type="PANTHER" id="PTHR45618">
    <property type="entry name" value="MITOCHONDRIAL DICARBOXYLATE CARRIER-RELATED"/>
    <property type="match status" value="1"/>
</dbReference>
<keyword evidence="7 8" id="KW-0472">Membrane</keyword>
<keyword evidence="4 8" id="KW-0812">Transmembrane</keyword>
<comment type="subcellular location">
    <subcellularLocation>
        <location evidence="1">Membrane</location>
        <topology evidence="1">Multi-pass membrane protein</topology>
    </subcellularLocation>
</comment>
<dbReference type="Pfam" id="PF00153">
    <property type="entry name" value="Mito_carr"/>
    <property type="match status" value="1"/>
</dbReference>
<evidence type="ECO:0000256" key="2">
    <source>
        <dbReference type="ARBA" id="ARBA00006375"/>
    </source>
</evidence>
<proteinExistence type="inferred from homology"/>
<feature type="repeat" description="Solcar" evidence="8">
    <location>
        <begin position="15"/>
        <end position="102"/>
    </location>
</feature>
<feature type="repeat" description="Solcar" evidence="8">
    <location>
        <begin position="219"/>
        <end position="306"/>
    </location>
</feature>
<dbReference type="OrthoDB" id="288387at2759"/>
<organism evidence="10 11">
    <name type="scientific">Pseudocohnilembus persalinus</name>
    <name type="common">Ciliate</name>
    <dbReference type="NCBI Taxonomy" id="266149"/>
    <lineage>
        <taxon>Eukaryota</taxon>
        <taxon>Sar</taxon>
        <taxon>Alveolata</taxon>
        <taxon>Ciliophora</taxon>
        <taxon>Intramacronucleata</taxon>
        <taxon>Oligohymenophorea</taxon>
        <taxon>Scuticociliatia</taxon>
        <taxon>Philasterida</taxon>
        <taxon>Pseudocohnilembidae</taxon>
        <taxon>Pseudocohnilembus</taxon>
    </lineage>
</organism>
<comment type="similarity">
    <text evidence="2 9">Belongs to the mitochondrial carrier (TC 2.A.29) family.</text>
</comment>
<keyword evidence="5" id="KW-0677">Repeat</keyword>
<sequence length="330" mass="38259">MQPHINDMSNFSVLKKIAFTGALALVPEIITSPLERLKVRCYARQKYSTSSLFHYKETGKIFSEIITKEKNMGLMYGFKGCLDFALTQIICRFLVYDFVIGRSSDDEMNGIERRYRFSDIFFATICSSTIGAIVSQPSEVLKIKVQLEPLGENEKKFESYREKTQNIIQYHNGNQSVLFMPGLWEKILHRSCFFMTEVMLFFQMRKMLKLEENYQEGVSQSLQYASLAGCASVLATIINQPLEMLYHRQVFRYLSKAESWNGVKYLQVLVKNEGLSGLYKGILPCMAKNGLNNFALMFIMQKFLTYEGNDLRRRKYDKDILKQGYKRGNL</sequence>
<evidence type="ECO:0000313" key="10">
    <source>
        <dbReference type="EMBL" id="KRX02709.1"/>
    </source>
</evidence>
<evidence type="ECO:0000256" key="5">
    <source>
        <dbReference type="ARBA" id="ARBA00022737"/>
    </source>
</evidence>
<dbReference type="InterPro" id="IPR023395">
    <property type="entry name" value="MCP_dom_sf"/>
</dbReference>
<dbReference type="InterPro" id="IPR018108">
    <property type="entry name" value="MCP_transmembrane"/>
</dbReference>
<dbReference type="PROSITE" id="PS50920">
    <property type="entry name" value="SOLCAR"/>
    <property type="match status" value="2"/>
</dbReference>